<dbReference type="InterPro" id="IPR007401">
    <property type="entry name" value="DUF454"/>
</dbReference>
<protein>
    <submittedName>
        <fullName evidence="2">YbaN family protein</fullName>
    </submittedName>
</protein>
<dbReference type="PIRSF" id="PIRSF016789">
    <property type="entry name" value="DUF454"/>
    <property type="match status" value="1"/>
</dbReference>
<evidence type="ECO:0000313" key="3">
    <source>
        <dbReference type="Proteomes" id="UP000886805"/>
    </source>
</evidence>
<keyword evidence="1" id="KW-0472">Membrane</keyword>
<feature type="transmembrane region" description="Helical" evidence="1">
    <location>
        <begin position="102"/>
        <end position="119"/>
    </location>
</feature>
<comment type="caution">
    <text evidence="2">The sequence shown here is derived from an EMBL/GenBank/DDBJ whole genome shotgun (WGS) entry which is preliminary data.</text>
</comment>
<dbReference type="PANTHER" id="PTHR35813:SF1">
    <property type="entry name" value="INNER MEMBRANE PROTEIN YBAN"/>
    <property type="match status" value="1"/>
</dbReference>
<reference evidence="2" key="2">
    <citation type="submission" date="2021-04" db="EMBL/GenBank/DDBJ databases">
        <authorList>
            <person name="Gilroy R."/>
        </authorList>
    </citation>
    <scope>NUCLEOTIDE SEQUENCE</scope>
    <source>
        <strain evidence="2">ChiSxjej3B15-1167</strain>
    </source>
</reference>
<dbReference type="PANTHER" id="PTHR35813">
    <property type="entry name" value="INNER MEMBRANE PROTEIN YBAN"/>
    <property type="match status" value="1"/>
</dbReference>
<dbReference type="Proteomes" id="UP000886805">
    <property type="component" value="Unassembled WGS sequence"/>
</dbReference>
<feature type="transmembrane region" description="Helical" evidence="1">
    <location>
        <begin position="12"/>
        <end position="44"/>
    </location>
</feature>
<gene>
    <name evidence="2" type="ORF">H9849_09840</name>
</gene>
<reference evidence="2" key="1">
    <citation type="journal article" date="2021" name="PeerJ">
        <title>Extensive microbial diversity within the chicken gut microbiome revealed by metagenomics and culture.</title>
        <authorList>
            <person name="Gilroy R."/>
            <person name="Ravi A."/>
            <person name="Getino M."/>
            <person name="Pursley I."/>
            <person name="Horton D.L."/>
            <person name="Alikhan N.F."/>
            <person name="Baker D."/>
            <person name="Gharbi K."/>
            <person name="Hall N."/>
            <person name="Watson M."/>
            <person name="Adriaenssens E.M."/>
            <person name="Foster-Nyarko E."/>
            <person name="Jarju S."/>
            <person name="Secka A."/>
            <person name="Antonio M."/>
            <person name="Oren A."/>
            <person name="Chaudhuri R.R."/>
            <person name="La Ragione R."/>
            <person name="Hildebrand F."/>
            <person name="Pallen M.J."/>
        </authorList>
    </citation>
    <scope>NUCLEOTIDE SEQUENCE</scope>
    <source>
        <strain evidence="2">ChiSxjej3B15-1167</strain>
    </source>
</reference>
<keyword evidence="1" id="KW-1133">Transmembrane helix</keyword>
<organism evidence="2 3">
    <name type="scientific">Candidatus Anaerobutyricum stercoripullorum</name>
    <dbReference type="NCBI Taxonomy" id="2838456"/>
    <lineage>
        <taxon>Bacteria</taxon>
        <taxon>Bacillati</taxon>
        <taxon>Bacillota</taxon>
        <taxon>Clostridia</taxon>
        <taxon>Lachnospirales</taxon>
        <taxon>Lachnospiraceae</taxon>
        <taxon>Anaerobutyricum</taxon>
    </lineage>
</organism>
<keyword evidence="1" id="KW-0812">Transmembrane</keyword>
<dbReference type="Pfam" id="PF04304">
    <property type="entry name" value="DUF454"/>
    <property type="match status" value="1"/>
</dbReference>
<dbReference type="GO" id="GO:0005886">
    <property type="term" value="C:plasma membrane"/>
    <property type="evidence" value="ECO:0007669"/>
    <property type="project" value="TreeGrafter"/>
</dbReference>
<evidence type="ECO:0000313" key="2">
    <source>
        <dbReference type="EMBL" id="HIX73309.1"/>
    </source>
</evidence>
<name>A0A9D1X5W6_9FIRM</name>
<feature type="transmembrane region" description="Helical" evidence="1">
    <location>
        <begin position="79"/>
        <end position="96"/>
    </location>
</feature>
<dbReference type="AlphaFoldDB" id="A0A9D1X5W6"/>
<accession>A0A9D1X5W6</accession>
<proteinExistence type="predicted"/>
<dbReference type="EMBL" id="DXEQ01000297">
    <property type="protein sequence ID" value="HIX73309.1"/>
    <property type="molecule type" value="Genomic_DNA"/>
</dbReference>
<sequence>MNKNPLKIVWLILGLLCLALGTLGIVLPILPTVPFYMATVVCFAKSSRRLHRWFIGTELYKKNLESFVKQKAMTMKTKCSVTGTVSILMLIGFLLMENVPAGRMVLVIVWAAHMYYFFVRVRTVKTEER</sequence>
<evidence type="ECO:0000256" key="1">
    <source>
        <dbReference type="SAM" id="Phobius"/>
    </source>
</evidence>